<evidence type="ECO:0000256" key="2">
    <source>
        <dbReference type="ARBA" id="ARBA00005335"/>
    </source>
</evidence>
<dbReference type="PROSITE" id="PS50018">
    <property type="entry name" value="RAS_GTPASE_ACTIV_2"/>
    <property type="match status" value="1"/>
</dbReference>
<dbReference type="Pfam" id="PF03836">
    <property type="entry name" value="RasGAP_C"/>
    <property type="match status" value="1"/>
</dbReference>
<dbReference type="InterPro" id="IPR007919">
    <property type="entry name" value="UPF0220"/>
</dbReference>
<keyword evidence="6" id="KW-0175">Coiled coil</keyword>
<dbReference type="STRING" id="35722.A0A0B7NPT5"/>
<accession>A0A0B7NPT5</accession>
<dbReference type="AlphaFoldDB" id="A0A0B7NPT5"/>
<dbReference type="SUPFAM" id="SSF143885">
    <property type="entry name" value="RGC domain-like"/>
    <property type="match status" value="1"/>
</dbReference>
<dbReference type="Pfam" id="PF05255">
    <property type="entry name" value="UPF0220"/>
    <property type="match status" value="1"/>
</dbReference>
<proteinExistence type="inferred from homology"/>
<evidence type="ECO:0000256" key="3">
    <source>
        <dbReference type="ARBA" id="ARBA00022692"/>
    </source>
</evidence>
<dbReference type="Gene3D" id="1.10.506.10">
    <property type="entry name" value="GTPase Activation - p120gap, domain 1"/>
    <property type="match status" value="1"/>
</dbReference>
<dbReference type="GO" id="GO:0005096">
    <property type="term" value="F:GTPase activator activity"/>
    <property type="evidence" value="ECO:0007669"/>
    <property type="project" value="TreeGrafter"/>
</dbReference>
<dbReference type="PANTHER" id="PTHR14149">
    <property type="entry name" value="RAS GTPASE-ACTIVATING PROTEIN WITH IQ MOTIF"/>
    <property type="match status" value="1"/>
</dbReference>
<organism evidence="9 10">
    <name type="scientific">Parasitella parasitica</name>
    <dbReference type="NCBI Taxonomy" id="35722"/>
    <lineage>
        <taxon>Eukaryota</taxon>
        <taxon>Fungi</taxon>
        <taxon>Fungi incertae sedis</taxon>
        <taxon>Mucoromycota</taxon>
        <taxon>Mucoromycotina</taxon>
        <taxon>Mucoromycetes</taxon>
        <taxon>Mucorales</taxon>
        <taxon>Mucorineae</taxon>
        <taxon>Mucoraceae</taxon>
        <taxon>Parasitella</taxon>
    </lineage>
</organism>
<dbReference type="PROSITE" id="PS00509">
    <property type="entry name" value="RAS_GTPASE_ACTIV_1"/>
    <property type="match status" value="1"/>
</dbReference>
<sequence length="980" mass="111758">MYDDELQSIFVFRNPLRFLSRKGRQIGAYLSGALLAVGWWVFIDAIINSAKYNGESRMGFEDWFSGILTTFGMIVINLIDKSRLQGEAFSYAGSGLVWKARLFLFLGFALIAGGFAGSCCVLIIKYIVHLESAQPYINYGIAGVCQSGLIMLSAPQSTIVLWIAQNTQEQPYIMTDRRSGMVQSFGYPQNSSIVSRAVAAAAANNHHSNRSRGRGSKRYSVSVFYSMAAEQDLEVEDELAQAQRRLRELKTKISTQSKKNFMRERDVRFLDARIGLLIQNRMALDEQHEVASRLEEHDEDDIDHYPDERRMQQYGNLFYLLQSEPRHIAILCRLVTLAEIDNLLQTVMFTLYGNQYESREEHLLLTMFQNVLAAQFETTPEFASLLRANTPVSRMMTTYTRRGPGQSYLKSVLSDKINNLLERQDLSLQINPLKVYDELVQKMEQEQGELPCNFPRSVTAEVASANPIVQEMIRPRLQMLMDLADSFLTIIIGSLDQIPYGIRWICKQIRSLTKRKYPDATDHAISSLIGGFFFLRFVNPAIVTPQAYMLVDGIPSTNSRTTLTLLAKMLQNLANKPSYAKEAYMIPTNPFVESNKQRTNKFLNDLCEVVDFYEQLEMDQYMALSKKDIMINITPNEIYSTMSLLQQHVDVIAPKDTDHLRILINEVGIVPVQVPRKENKAIVLPLFSRWEMPIQDLTMSLMSENNITQNDILYMEAKSIFVQIIRSLPYLARPPLKLHHIAETAGTAKDAQLVHKGIKVKEMIRELEEAGVIDRRDEHQLLVQEINNELTHLGDLKVKVIEELRSLEGVYKTIIDHNNYLKIQLESYKAYLQNVRIQTTPGGASNKMSQAVGIGVEVTDPKVNKKLNHYKSAAQGPFKYTHQQLEKEGIIAVTEVPENRRNQIFLTIASPLPGTFIIALHYKGRDKPVLEIDLKLDDLLEKQQENIQILDLEYIKLSVSKTLQLLTKTFMSRNRTGFFS</sequence>
<reference evidence="9 10" key="1">
    <citation type="submission" date="2014-09" db="EMBL/GenBank/DDBJ databases">
        <authorList>
            <person name="Ellenberger Sabrina"/>
        </authorList>
    </citation>
    <scope>NUCLEOTIDE SEQUENCE [LARGE SCALE GENOMIC DNA]</scope>
    <source>
        <strain evidence="9 10">CBS 412.66</strain>
    </source>
</reference>
<dbReference type="SUPFAM" id="SSF48350">
    <property type="entry name" value="GTPase activation domain, GAP"/>
    <property type="match status" value="1"/>
</dbReference>
<dbReference type="SMART" id="SM00323">
    <property type="entry name" value="RasGAP"/>
    <property type="match status" value="1"/>
</dbReference>
<gene>
    <name evidence="9" type="primary">PARPA_11229.1 scaffold 43031</name>
</gene>
<evidence type="ECO:0000256" key="4">
    <source>
        <dbReference type="ARBA" id="ARBA00022989"/>
    </source>
</evidence>
<dbReference type="PANTHER" id="PTHR14149:SF17">
    <property type="entry name" value="GTPASE-ACTIVATING PROTEIN"/>
    <property type="match status" value="1"/>
</dbReference>
<dbReference type="InterPro" id="IPR001936">
    <property type="entry name" value="RasGAP_dom"/>
</dbReference>
<dbReference type="Pfam" id="PF00616">
    <property type="entry name" value="RasGAP"/>
    <property type="match status" value="1"/>
</dbReference>
<feature type="transmembrane region" description="Helical" evidence="7">
    <location>
        <begin position="100"/>
        <end position="128"/>
    </location>
</feature>
<keyword evidence="10" id="KW-1185">Reference proteome</keyword>
<dbReference type="GO" id="GO:0046580">
    <property type="term" value="P:negative regulation of Ras protein signal transduction"/>
    <property type="evidence" value="ECO:0007669"/>
    <property type="project" value="TreeGrafter"/>
</dbReference>
<comment type="subcellular location">
    <subcellularLocation>
        <location evidence="1">Membrane</location>
        <topology evidence="1">Multi-pass membrane protein</topology>
    </subcellularLocation>
</comment>
<dbReference type="GO" id="GO:0016020">
    <property type="term" value="C:membrane"/>
    <property type="evidence" value="ECO:0007669"/>
    <property type="project" value="UniProtKB-SubCell"/>
</dbReference>
<evidence type="ECO:0000256" key="1">
    <source>
        <dbReference type="ARBA" id="ARBA00004141"/>
    </source>
</evidence>
<dbReference type="OrthoDB" id="775356at2759"/>
<dbReference type="InterPro" id="IPR008936">
    <property type="entry name" value="Rho_GTPase_activation_prot"/>
</dbReference>
<feature type="domain" description="Ras-GAP" evidence="8">
    <location>
        <begin position="359"/>
        <end position="575"/>
    </location>
</feature>
<evidence type="ECO:0000259" key="8">
    <source>
        <dbReference type="PROSITE" id="PS50018"/>
    </source>
</evidence>
<feature type="transmembrane region" description="Helical" evidence="7">
    <location>
        <begin position="63"/>
        <end position="79"/>
    </location>
</feature>
<dbReference type="InterPro" id="IPR000593">
    <property type="entry name" value="RasGAP_C"/>
</dbReference>
<comment type="similarity">
    <text evidence="2">Belongs to the UPF0220 family.</text>
</comment>
<dbReference type="Proteomes" id="UP000054107">
    <property type="component" value="Unassembled WGS sequence"/>
</dbReference>
<dbReference type="CDD" id="cd05132">
    <property type="entry name" value="RasGAP_GAPA"/>
    <property type="match status" value="1"/>
</dbReference>
<keyword evidence="5 7" id="KW-0472">Membrane</keyword>
<feature type="transmembrane region" description="Helical" evidence="7">
    <location>
        <begin position="26"/>
        <end position="43"/>
    </location>
</feature>
<evidence type="ECO:0000256" key="5">
    <source>
        <dbReference type="ARBA" id="ARBA00023136"/>
    </source>
</evidence>
<dbReference type="EMBL" id="LN733401">
    <property type="protein sequence ID" value="CEP16949.1"/>
    <property type="molecule type" value="Genomic_DNA"/>
</dbReference>
<evidence type="ECO:0000313" key="10">
    <source>
        <dbReference type="Proteomes" id="UP000054107"/>
    </source>
</evidence>
<keyword evidence="3 7" id="KW-0812">Transmembrane</keyword>
<feature type="coiled-coil region" evidence="6">
    <location>
        <begin position="232"/>
        <end position="259"/>
    </location>
</feature>
<evidence type="ECO:0000256" key="7">
    <source>
        <dbReference type="SAM" id="Phobius"/>
    </source>
</evidence>
<evidence type="ECO:0000313" key="9">
    <source>
        <dbReference type="EMBL" id="CEP16949.1"/>
    </source>
</evidence>
<dbReference type="GO" id="GO:0005938">
    <property type="term" value="C:cell cortex"/>
    <property type="evidence" value="ECO:0007669"/>
    <property type="project" value="TreeGrafter"/>
</dbReference>
<name>A0A0B7NPT5_9FUNG</name>
<protein>
    <recommendedName>
        <fullName evidence="8">Ras-GAP domain-containing protein</fullName>
    </recommendedName>
</protein>
<evidence type="ECO:0000256" key="6">
    <source>
        <dbReference type="SAM" id="Coils"/>
    </source>
</evidence>
<dbReference type="InterPro" id="IPR023152">
    <property type="entry name" value="RasGAP_CS"/>
</dbReference>
<keyword evidence="4 7" id="KW-1133">Transmembrane helix</keyword>